<feature type="transmembrane region" description="Helical" evidence="8">
    <location>
        <begin position="538"/>
        <end position="557"/>
    </location>
</feature>
<protein>
    <recommendedName>
        <fullName evidence="8">L-lactate permease</fullName>
    </recommendedName>
</protein>
<feature type="transmembrane region" description="Helical" evidence="8">
    <location>
        <begin position="260"/>
        <end position="277"/>
    </location>
</feature>
<evidence type="ECO:0000256" key="8">
    <source>
        <dbReference type="RuleBase" id="RU365092"/>
    </source>
</evidence>
<dbReference type="InterPro" id="IPR003804">
    <property type="entry name" value="Lactate_perm"/>
</dbReference>
<keyword evidence="7 8" id="KW-0472">Membrane</keyword>
<dbReference type="EMBL" id="JAUSTR010000003">
    <property type="protein sequence ID" value="MDQ0162279.1"/>
    <property type="molecule type" value="Genomic_DNA"/>
</dbReference>
<feature type="transmembrane region" description="Helical" evidence="8">
    <location>
        <begin position="322"/>
        <end position="341"/>
    </location>
</feature>
<evidence type="ECO:0000256" key="7">
    <source>
        <dbReference type="ARBA" id="ARBA00023136"/>
    </source>
</evidence>
<feature type="transmembrane region" description="Helical" evidence="8">
    <location>
        <begin position="53"/>
        <end position="82"/>
    </location>
</feature>
<dbReference type="Pfam" id="PF02652">
    <property type="entry name" value="Lactate_perm"/>
    <property type="match status" value="1"/>
</dbReference>
<feature type="transmembrane region" description="Helical" evidence="8">
    <location>
        <begin position="129"/>
        <end position="149"/>
    </location>
</feature>
<comment type="subcellular location">
    <subcellularLocation>
        <location evidence="1 8">Cell membrane</location>
        <topology evidence="1 8">Multi-pass membrane protein</topology>
    </subcellularLocation>
</comment>
<keyword evidence="5 8" id="KW-0812">Transmembrane</keyword>
<comment type="caution">
    <text evidence="9">The sequence shown here is derived from an EMBL/GenBank/DDBJ whole genome shotgun (WGS) entry which is preliminary data.</text>
</comment>
<evidence type="ECO:0000256" key="4">
    <source>
        <dbReference type="ARBA" id="ARBA00022475"/>
    </source>
</evidence>
<keyword evidence="3 8" id="KW-0813">Transport</keyword>
<feature type="transmembrane region" description="Helical" evidence="8">
    <location>
        <begin position="410"/>
        <end position="428"/>
    </location>
</feature>
<comment type="caution">
    <text evidence="8">Lacks conserved residue(s) required for the propagation of feature annotation.</text>
</comment>
<evidence type="ECO:0000256" key="3">
    <source>
        <dbReference type="ARBA" id="ARBA00022448"/>
    </source>
</evidence>
<feature type="transmembrane region" description="Helical" evidence="8">
    <location>
        <begin position="195"/>
        <end position="222"/>
    </location>
</feature>
<evidence type="ECO:0000256" key="2">
    <source>
        <dbReference type="ARBA" id="ARBA00010100"/>
    </source>
</evidence>
<dbReference type="RefSeq" id="WP_419151762.1">
    <property type="nucleotide sequence ID" value="NZ_JAUSTR010000003.1"/>
</dbReference>
<proteinExistence type="inferred from homology"/>
<dbReference type="PANTHER" id="PTHR30003:SF0">
    <property type="entry name" value="GLYCOLATE PERMEASE GLCA-RELATED"/>
    <property type="match status" value="1"/>
</dbReference>
<gene>
    <name evidence="9" type="ORF">J2S06_001355</name>
</gene>
<dbReference type="PANTHER" id="PTHR30003">
    <property type="entry name" value="L-LACTATE PERMEASE"/>
    <property type="match status" value="1"/>
</dbReference>
<keyword evidence="10" id="KW-1185">Reference proteome</keyword>
<keyword evidence="4 8" id="KW-1003">Cell membrane</keyword>
<name>A0ABT9VMT0_9BACI</name>
<feature type="transmembrane region" description="Helical" evidence="8">
    <location>
        <begin position="103"/>
        <end position="123"/>
    </location>
</feature>
<reference evidence="9 10" key="1">
    <citation type="submission" date="2023-07" db="EMBL/GenBank/DDBJ databases">
        <title>Genomic Encyclopedia of Type Strains, Phase IV (KMG-IV): sequencing the most valuable type-strain genomes for metagenomic binning, comparative biology and taxonomic classification.</title>
        <authorList>
            <person name="Goeker M."/>
        </authorList>
    </citation>
    <scope>NUCLEOTIDE SEQUENCE [LARGE SCALE GENOMIC DNA]</scope>
    <source>
        <strain evidence="9 10">DSM 19092</strain>
    </source>
</reference>
<keyword evidence="6 8" id="KW-1133">Transmembrane helix</keyword>
<evidence type="ECO:0000256" key="5">
    <source>
        <dbReference type="ARBA" id="ARBA00022692"/>
    </source>
</evidence>
<feature type="transmembrane region" description="Helical" evidence="8">
    <location>
        <begin position="31"/>
        <end position="47"/>
    </location>
</feature>
<feature type="transmembrane region" description="Helical" evidence="8">
    <location>
        <begin position="156"/>
        <end position="175"/>
    </location>
</feature>
<sequence>MSLGVLSFIAMIPIVSVFIFLVLLQWPAKRAMPVALMITALTAYFLWGTDKNVIAASVLNGMITSFEILLIVFGAVLLLNTLKESGAVATIRKGFITISPDRRIQTIIIAWLFGSFIEGASGWGTPAAITAPLLVAIGFPAMAAVLVALIMQSTPVSYGAIGTPILVGVNGSLANQPSVLNALGDWEYQSYLLKITANVGLLHAIVGFLIPLFMVSMLTRFFGKERSFRKGLQVWKFALFAGVSFTVPYYIIAAFLGPEFPSLIGALIGMIIVIPAAKKGMFMPKESEIFDFEERKNWEAEWIGNLNKEQPKEMIKGKELSLIKAWSPYIFVAILLVLTRVSPQVKEMLTSKYVTLSIEGFFGTNIGYKLSPLYVPGTIFIFVSILTFFFHKMNWSSYQKAWSNSLKTVVSAGSALIFAVPMIKIFLNTQTEELTSMPLVLAESLANVVGPLWPFFAPSIGALGAFIAGSNTFSNMMFSIFQFGAAQNIGLDVTATSYVVALQAIGGAAGNMICVHNVVAASATVGLIGKEGILIRRALIPMSYYVLAGGAIGMAIISGGLNVWIFIYLLILIGYFTIMYYNKGNLPVRVKKKGMSA</sequence>
<feature type="transmembrane region" description="Helical" evidence="8">
    <location>
        <begin position="373"/>
        <end position="390"/>
    </location>
</feature>
<organism evidence="9 10">
    <name type="scientific">Aeribacillus alveayuensis</name>
    <dbReference type="NCBI Taxonomy" id="279215"/>
    <lineage>
        <taxon>Bacteria</taxon>
        <taxon>Bacillati</taxon>
        <taxon>Bacillota</taxon>
        <taxon>Bacilli</taxon>
        <taxon>Bacillales</taxon>
        <taxon>Bacillaceae</taxon>
        <taxon>Aeribacillus</taxon>
    </lineage>
</organism>
<feature type="transmembrane region" description="Helical" evidence="8">
    <location>
        <begin position="448"/>
        <end position="468"/>
    </location>
</feature>
<feature type="transmembrane region" description="Helical" evidence="8">
    <location>
        <begin position="563"/>
        <end position="582"/>
    </location>
</feature>
<comment type="function">
    <text evidence="8">Uptake of L-lactate across the membrane. Can also transport D-lactate and glycolate.</text>
</comment>
<comment type="similarity">
    <text evidence="2 8">Belongs to the lactate permease family.</text>
</comment>
<evidence type="ECO:0000313" key="9">
    <source>
        <dbReference type="EMBL" id="MDQ0162279.1"/>
    </source>
</evidence>
<feature type="transmembrane region" description="Helical" evidence="8">
    <location>
        <begin position="234"/>
        <end position="254"/>
    </location>
</feature>
<dbReference type="Proteomes" id="UP001225646">
    <property type="component" value="Unassembled WGS sequence"/>
</dbReference>
<evidence type="ECO:0000313" key="10">
    <source>
        <dbReference type="Proteomes" id="UP001225646"/>
    </source>
</evidence>
<accession>A0ABT9VMT0</accession>
<dbReference type="NCBIfam" id="TIGR00795">
    <property type="entry name" value="lctP"/>
    <property type="match status" value="1"/>
</dbReference>
<evidence type="ECO:0000256" key="1">
    <source>
        <dbReference type="ARBA" id="ARBA00004651"/>
    </source>
</evidence>
<evidence type="ECO:0000256" key="6">
    <source>
        <dbReference type="ARBA" id="ARBA00022989"/>
    </source>
</evidence>
<feature type="transmembrane region" description="Helical" evidence="8">
    <location>
        <begin position="6"/>
        <end position="24"/>
    </location>
</feature>